<evidence type="ECO:0000256" key="1">
    <source>
        <dbReference type="ARBA" id="ARBA00007039"/>
    </source>
</evidence>
<keyword evidence="4" id="KW-0378">Hydrolase</keyword>
<dbReference type="NCBIfam" id="NF045542">
    <property type="entry name" value="Clp_rel_HeadMat"/>
    <property type="match status" value="1"/>
</dbReference>
<dbReference type="CDD" id="cd07016">
    <property type="entry name" value="S14_ClpP_1"/>
    <property type="match status" value="1"/>
</dbReference>
<evidence type="ECO:0000256" key="3">
    <source>
        <dbReference type="ARBA" id="ARBA00022670"/>
    </source>
</evidence>
<dbReference type="AlphaFoldDB" id="A0A2T5HGY5"/>
<dbReference type="GO" id="GO:0009368">
    <property type="term" value="C:endopeptidase Clp complex"/>
    <property type="evidence" value="ECO:0007669"/>
    <property type="project" value="TreeGrafter"/>
</dbReference>
<evidence type="ECO:0000256" key="4">
    <source>
        <dbReference type="ARBA" id="ARBA00022801"/>
    </source>
</evidence>
<dbReference type="PRINTS" id="PR00127">
    <property type="entry name" value="CLPPROTEASEP"/>
</dbReference>
<keyword evidence="3 8" id="KW-0645">Protease</keyword>
<dbReference type="Gene3D" id="3.90.226.10">
    <property type="entry name" value="2-enoyl-CoA Hydratase, Chain A, domain 1"/>
    <property type="match status" value="1"/>
</dbReference>
<dbReference type="InterPro" id="IPR001907">
    <property type="entry name" value="ClpP"/>
</dbReference>
<comment type="similarity">
    <text evidence="1 6">Belongs to the peptidase S14 family.</text>
</comment>
<accession>A0A2T5HGY5</accession>
<evidence type="ECO:0000256" key="2">
    <source>
        <dbReference type="ARBA" id="ARBA00022490"/>
    </source>
</evidence>
<gene>
    <name evidence="8" type="ORF">C8R26_13127</name>
</gene>
<evidence type="ECO:0000256" key="5">
    <source>
        <dbReference type="ARBA" id="ARBA00022825"/>
    </source>
</evidence>
<dbReference type="GO" id="GO:0006515">
    <property type="term" value="P:protein quality control for misfolded or incompletely synthesized proteins"/>
    <property type="evidence" value="ECO:0007669"/>
    <property type="project" value="TreeGrafter"/>
</dbReference>
<evidence type="ECO:0000256" key="7">
    <source>
        <dbReference type="SAM" id="MobiDB-lite"/>
    </source>
</evidence>
<dbReference type="PANTHER" id="PTHR10381">
    <property type="entry name" value="ATP-DEPENDENT CLP PROTEASE PROTEOLYTIC SUBUNIT"/>
    <property type="match status" value="1"/>
</dbReference>
<dbReference type="GO" id="GO:0004252">
    <property type="term" value="F:serine-type endopeptidase activity"/>
    <property type="evidence" value="ECO:0007669"/>
    <property type="project" value="InterPro"/>
</dbReference>
<dbReference type="RefSeq" id="WP_107804248.1">
    <property type="nucleotide sequence ID" value="NZ_QAOI01000031.1"/>
</dbReference>
<evidence type="ECO:0000313" key="8">
    <source>
        <dbReference type="EMBL" id="PTQ70840.1"/>
    </source>
</evidence>
<evidence type="ECO:0000256" key="6">
    <source>
        <dbReference type="RuleBase" id="RU003567"/>
    </source>
</evidence>
<evidence type="ECO:0000313" key="9">
    <source>
        <dbReference type="Proteomes" id="UP000244128"/>
    </source>
</evidence>
<dbReference type="Pfam" id="PF00574">
    <property type="entry name" value="CLP_protease"/>
    <property type="match status" value="1"/>
</dbReference>
<dbReference type="Proteomes" id="UP000244128">
    <property type="component" value="Unassembled WGS sequence"/>
</dbReference>
<feature type="region of interest" description="Disordered" evidence="7">
    <location>
        <begin position="217"/>
        <end position="268"/>
    </location>
</feature>
<protein>
    <recommendedName>
        <fullName evidence="6">ATP-dependent Clp protease proteolytic subunit</fullName>
    </recommendedName>
</protein>
<dbReference type="InterPro" id="IPR029045">
    <property type="entry name" value="ClpP/crotonase-like_dom_sf"/>
</dbReference>
<dbReference type="GO" id="GO:0051117">
    <property type="term" value="F:ATPase binding"/>
    <property type="evidence" value="ECO:0007669"/>
    <property type="project" value="TreeGrafter"/>
</dbReference>
<organism evidence="8 9">
    <name type="scientific">Nitrosomonas oligotropha</name>
    <dbReference type="NCBI Taxonomy" id="42354"/>
    <lineage>
        <taxon>Bacteria</taxon>
        <taxon>Pseudomonadati</taxon>
        <taxon>Pseudomonadota</taxon>
        <taxon>Betaproteobacteria</taxon>
        <taxon>Nitrosomonadales</taxon>
        <taxon>Nitrosomonadaceae</taxon>
        <taxon>Nitrosomonas</taxon>
    </lineage>
</organism>
<keyword evidence="5" id="KW-0720">Serine protease</keyword>
<dbReference type="GO" id="GO:0004176">
    <property type="term" value="F:ATP-dependent peptidase activity"/>
    <property type="evidence" value="ECO:0007669"/>
    <property type="project" value="InterPro"/>
</dbReference>
<reference evidence="8 9" key="1">
    <citation type="submission" date="2018-04" db="EMBL/GenBank/DDBJ databases">
        <title>Active sludge and wastewater microbial communities from Klosterneuburg, Austria.</title>
        <authorList>
            <person name="Wagner M."/>
        </authorList>
    </citation>
    <scope>NUCLEOTIDE SEQUENCE [LARGE SCALE GENOMIC DNA]</scope>
    <source>
        <strain evidence="8 9">Nm49</strain>
    </source>
</reference>
<feature type="compositionally biased region" description="Basic and acidic residues" evidence="7">
    <location>
        <begin position="357"/>
        <end position="368"/>
    </location>
</feature>
<comment type="caution">
    <text evidence="8">The sequence shown here is derived from an EMBL/GenBank/DDBJ whole genome shotgun (WGS) entry which is preliminary data.</text>
</comment>
<feature type="region of interest" description="Disordered" evidence="7">
    <location>
        <begin position="357"/>
        <end position="380"/>
    </location>
</feature>
<keyword evidence="2" id="KW-0963">Cytoplasm</keyword>
<proteinExistence type="inferred from homology"/>
<dbReference type="SUPFAM" id="SSF52096">
    <property type="entry name" value="ClpP/crotonase"/>
    <property type="match status" value="1"/>
</dbReference>
<name>A0A2T5HGY5_9PROT</name>
<dbReference type="EMBL" id="QAOI01000031">
    <property type="protein sequence ID" value="PTQ70840.1"/>
    <property type="molecule type" value="Genomic_DNA"/>
</dbReference>
<dbReference type="PANTHER" id="PTHR10381:SF70">
    <property type="entry name" value="ATP-DEPENDENT CLP PROTEASE PROTEOLYTIC SUBUNIT"/>
    <property type="match status" value="1"/>
</dbReference>
<feature type="compositionally biased region" description="Low complexity" evidence="7">
    <location>
        <begin position="235"/>
        <end position="254"/>
    </location>
</feature>
<sequence length="393" mass="41335">MTISTNNKIASESRTWYSIKAKAGESIEVFIYDEIGLWGITASNFVCDLKAADDGNSAVVVSINSPGGDLFDGFAIHNALVRLGDRCTARIDGVAASSASVIACGASQVVIASNAMMMIHNPSTFAYGTAEDLRKTAEMVDKARDGILASYRRKAPSLDDAELIRMLDDETWLTAEEAVTLGFADTIGEKASLQACAGSTGILARFKHTPKAILEAASTPDQAEQESEKTEETEQSGTGQETPQTEETSETPAEPAAPAPAPDQSDVAARSAAALVDACVSAGMPEIAKHLLKNVSLNDEAAVTAEANRISDIKNLCITAKLPELASGYVIAGLSAEAARARLFALIVAESEGTVIDNKEPAGDKEIPDENPSPSQLKAQAILNDYKRATGKK</sequence>
<dbReference type="InterPro" id="IPR023562">
    <property type="entry name" value="ClpP/TepA"/>
</dbReference>